<reference evidence="3" key="1">
    <citation type="submission" date="2018-08" db="EMBL/GenBank/DDBJ databases">
        <authorList>
            <person name="Chevrot R."/>
        </authorList>
    </citation>
    <scope>NUCLEOTIDE SEQUENCE [LARGE SCALE GENOMIC DNA]</scope>
</reference>
<protein>
    <submittedName>
        <fullName evidence="2">Putative UDP-glucose 4-epimerase</fullName>
        <ecNumber evidence="2">5.1.3.2</ecNumber>
    </submittedName>
</protein>
<dbReference type="EC" id="5.1.3.2" evidence="2"/>
<gene>
    <name evidence="2" type="ORF">PBLR_14888</name>
</gene>
<evidence type="ECO:0000313" key="3">
    <source>
        <dbReference type="Proteomes" id="UP000304148"/>
    </source>
</evidence>
<name>A0A383RIQ5_PAEAL</name>
<evidence type="ECO:0000259" key="1">
    <source>
        <dbReference type="Pfam" id="PF01370"/>
    </source>
</evidence>
<dbReference type="EMBL" id="LS992241">
    <property type="protein sequence ID" value="SYX86462.1"/>
    <property type="molecule type" value="Genomic_DNA"/>
</dbReference>
<sequence length="313" mass="35338">MKILVTGGAGFIGSNIIDVLVDNDYEVHTVDNLSTGKRENVNERAFFHYVDIRSPELNGVFEKVKPDIVIHHAAQIDIQFSLKKPTLDADINVLATISLLELCVKHKVTKIIYASSAAVYGAPKYLSVDEEHPVSPISFYGISKLTPEYYIKVYSELYGLKYTILRYANVFGLRQDPKGEGGVVSIFLNKLNRNEPVTIFGDGEQTRDFIYVKDIALANLAAITNGENDTFNISNNKTVSINQLYQCMTRLSSQSVEPIYKNERLGDIKHSCLDNRKAMEQLDWKPQFTLQEGLEETYRYYTEGELACLAEQN</sequence>
<dbReference type="SUPFAM" id="SSF51735">
    <property type="entry name" value="NAD(P)-binding Rossmann-fold domains"/>
    <property type="match status" value="1"/>
</dbReference>
<dbReference type="PANTHER" id="PTHR43245:SF59">
    <property type="entry name" value="UDP-GLUCOSE EPIMERASE"/>
    <property type="match status" value="1"/>
</dbReference>
<organism evidence="2 3">
    <name type="scientific">Paenibacillus alvei</name>
    <name type="common">Bacillus alvei</name>
    <dbReference type="NCBI Taxonomy" id="44250"/>
    <lineage>
        <taxon>Bacteria</taxon>
        <taxon>Bacillati</taxon>
        <taxon>Bacillota</taxon>
        <taxon>Bacilli</taxon>
        <taxon>Bacillales</taxon>
        <taxon>Paenibacillaceae</taxon>
        <taxon>Paenibacillus</taxon>
    </lineage>
</organism>
<dbReference type="AlphaFoldDB" id="A0A383RIQ5"/>
<dbReference type="InterPro" id="IPR050177">
    <property type="entry name" value="Lipid_A_modif_metabolic_enz"/>
</dbReference>
<dbReference type="InterPro" id="IPR001509">
    <property type="entry name" value="Epimerase_deHydtase"/>
</dbReference>
<evidence type="ECO:0000313" key="2">
    <source>
        <dbReference type="EMBL" id="SYX86462.1"/>
    </source>
</evidence>
<dbReference type="Gene3D" id="3.40.50.720">
    <property type="entry name" value="NAD(P)-binding Rossmann-like Domain"/>
    <property type="match status" value="1"/>
</dbReference>
<keyword evidence="2" id="KW-0413">Isomerase</keyword>
<dbReference type="Pfam" id="PF01370">
    <property type="entry name" value="Epimerase"/>
    <property type="match status" value="1"/>
</dbReference>
<proteinExistence type="predicted"/>
<dbReference type="RefSeq" id="WP_138188394.1">
    <property type="nucleotide sequence ID" value="NZ_LS992241.1"/>
</dbReference>
<dbReference type="InterPro" id="IPR036291">
    <property type="entry name" value="NAD(P)-bd_dom_sf"/>
</dbReference>
<feature type="domain" description="NAD-dependent epimerase/dehydratase" evidence="1">
    <location>
        <begin position="3"/>
        <end position="233"/>
    </location>
</feature>
<accession>A0A383RIQ5</accession>
<dbReference type="Proteomes" id="UP000304148">
    <property type="component" value="Chromosome"/>
</dbReference>
<dbReference type="GO" id="GO:0003978">
    <property type="term" value="F:UDP-glucose 4-epimerase activity"/>
    <property type="evidence" value="ECO:0007669"/>
    <property type="project" value="UniProtKB-EC"/>
</dbReference>
<dbReference type="PANTHER" id="PTHR43245">
    <property type="entry name" value="BIFUNCTIONAL POLYMYXIN RESISTANCE PROTEIN ARNA"/>
    <property type="match status" value="1"/>
</dbReference>